<feature type="domain" description="HTH tetR-type" evidence="5">
    <location>
        <begin position="12"/>
        <end position="72"/>
    </location>
</feature>
<dbReference type="PANTHER" id="PTHR30055">
    <property type="entry name" value="HTH-TYPE TRANSCRIPTIONAL REGULATOR RUTR"/>
    <property type="match status" value="1"/>
</dbReference>
<evidence type="ECO:0000259" key="5">
    <source>
        <dbReference type="PROSITE" id="PS50977"/>
    </source>
</evidence>
<evidence type="ECO:0000256" key="3">
    <source>
        <dbReference type="ARBA" id="ARBA00023163"/>
    </source>
</evidence>
<dbReference type="GO" id="GO:0003700">
    <property type="term" value="F:DNA-binding transcription factor activity"/>
    <property type="evidence" value="ECO:0007669"/>
    <property type="project" value="TreeGrafter"/>
</dbReference>
<dbReference type="EMBL" id="AM236080">
    <property type="protein sequence ID" value="CAK09697.1"/>
    <property type="molecule type" value="Genomic_DNA"/>
</dbReference>
<dbReference type="GO" id="GO:0000976">
    <property type="term" value="F:transcription cis-regulatory region binding"/>
    <property type="evidence" value="ECO:0007669"/>
    <property type="project" value="TreeGrafter"/>
</dbReference>
<dbReference type="eggNOG" id="COG1309">
    <property type="taxonomic scope" value="Bacteria"/>
</dbReference>
<keyword evidence="3" id="KW-0804">Transcription</keyword>
<keyword evidence="7" id="KW-1185">Reference proteome</keyword>
<evidence type="ECO:0000256" key="1">
    <source>
        <dbReference type="ARBA" id="ARBA00023015"/>
    </source>
</evidence>
<dbReference type="SUPFAM" id="SSF46689">
    <property type="entry name" value="Homeodomain-like"/>
    <property type="match status" value="1"/>
</dbReference>
<evidence type="ECO:0000256" key="2">
    <source>
        <dbReference type="ARBA" id="ARBA00023125"/>
    </source>
</evidence>
<dbReference type="HOGENOM" id="CLU_069356_24_2_5"/>
<proteinExistence type="predicted"/>
<dbReference type="InterPro" id="IPR001647">
    <property type="entry name" value="HTH_TetR"/>
</dbReference>
<organism evidence="6 7">
    <name type="scientific">Rhizobium johnstonii (strain DSM 114642 / LMG 32736 / 3841)</name>
    <name type="common">Rhizobium leguminosarum bv. viciae</name>
    <dbReference type="NCBI Taxonomy" id="216596"/>
    <lineage>
        <taxon>Bacteria</taxon>
        <taxon>Pseudomonadati</taxon>
        <taxon>Pseudomonadota</taxon>
        <taxon>Alphaproteobacteria</taxon>
        <taxon>Hyphomicrobiales</taxon>
        <taxon>Rhizobiaceae</taxon>
        <taxon>Rhizobium/Agrobacterium group</taxon>
        <taxon>Rhizobium</taxon>
        <taxon>Rhizobium johnstonii</taxon>
    </lineage>
</organism>
<evidence type="ECO:0000313" key="6">
    <source>
        <dbReference type="EMBL" id="CAK09697.1"/>
    </source>
</evidence>
<protein>
    <submittedName>
        <fullName evidence="6">TetR family transcriptional regulator</fullName>
    </submittedName>
</protein>
<accession>Q1MBI6</accession>
<name>Q1MBI6_RHIJ3</name>
<dbReference type="KEGG" id="rle:RL4208"/>
<dbReference type="PROSITE" id="PS50977">
    <property type="entry name" value="HTH_TETR_2"/>
    <property type="match status" value="1"/>
</dbReference>
<dbReference type="EnsemblBacteria" id="CAK09697">
    <property type="protein sequence ID" value="CAK09697"/>
    <property type="gene ID" value="RL4208"/>
</dbReference>
<dbReference type="InterPro" id="IPR009057">
    <property type="entry name" value="Homeodomain-like_sf"/>
</dbReference>
<dbReference type="Pfam" id="PF00440">
    <property type="entry name" value="TetR_N"/>
    <property type="match status" value="1"/>
</dbReference>
<keyword evidence="1" id="KW-0805">Transcription regulation</keyword>
<dbReference type="PANTHER" id="PTHR30055:SF234">
    <property type="entry name" value="HTH-TYPE TRANSCRIPTIONAL REGULATOR BETI"/>
    <property type="match status" value="1"/>
</dbReference>
<dbReference type="Gene3D" id="1.10.357.10">
    <property type="entry name" value="Tetracycline Repressor, domain 2"/>
    <property type="match status" value="1"/>
</dbReference>
<dbReference type="Proteomes" id="UP000006575">
    <property type="component" value="Chromosome"/>
</dbReference>
<dbReference type="InterPro" id="IPR050109">
    <property type="entry name" value="HTH-type_TetR-like_transc_reg"/>
</dbReference>
<sequence>MCMSRSNRERTEQTRQALIDAGRRLFVEKGYAETATPEIVTTAGVTRGALYHHFEDKKALFRAVIECEARAVAAAIEARSASCDAPRAMLIAGASAYFDAMMAQGRTRLLLIEAPAVLGPLASAAIDAENAEATLRAGLAAMLPEAGAMLEPLTSLLSAAFDRAAIAIEVGAERRHYEQAIAVLLDGLADHLRR</sequence>
<gene>
    <name evidence="6" type="ordered locus">RL4208</name>
</gene>
<evidence type="ECO:0000256" key="4">
    <source>
        <dbReference type="PROSITE-ProRule" id="PRU00335"/>
    </source>
</evidence>
<reference evidence="6 7" key="1">
    <citation type="journal article" date="2006" name="Genome Biol.">
        <title>The genome of Rhizobium leguminosarum has recognizable core and accessory components.</title>
        <authorList>
            <person name="Young J.W."/>
            <person name="Crossman L.C."/>
            <person name="Johnston A.W.B."/>
            <person name="Thomson N.R."/>
            <person name="Ghazoui Z.F."/>
            <person name="Hull K.H."/>
            <person name="Wexler M."/>
            <person name="Curson A.R.J."/>
            <person name="Todd J.D."/>
            <person name="Poole P.S."/>
            <person name="Mauchline T.H."/>
            <person name="East A.K."/>
            <person name="Quail M.A."/>
            <person name="Churcher C."/>
            <person name="Arrowsmith C."/>
            <person name="Cherevach A."/>
            <person name="Chillingworth T."/>
            <person name="Clarke K."/>
            <person name="Cronin A."/>
            <person name="Davis P."/>
            <person name="Fraser A."/>
            <person name="Hance Z."/>
            <person name="Hauser H."/>
            <person name="Jagels K."/>
            <person name="Moule S."/>
            <person name="Mungall K."/>
            <person name="Norbertczak H."/>
            <person name="Rabbinowitsch E."/>
            <person name="Sanders M."/>
            <person name="Simmonds M."/>
            <person name="Whitehead S."/>
            <person name="Parkhill J."/>
        </authorList>
    </citation>
    <scope>NUCLEOTIDE SEQUENCE [LARGE SCALE GENOMIC DNA]</scope>
    <source>
        <strain evidence="7">DSM 114642 / LMG 32736 / 3841</strain>
    </source>
</reference>
<feature type="DNA-binding region" description="H-T-H motif" evidence="4">
    <location>
        <begin position="35"/>
        <end position="54"/>
    </location>
</feature>
<dbReference type="AlphaFoldDB" id="Q1MBI6"/>
<evidence type="ECO:0000313" key="7">
    <source>
        <dbReference type="Proteomes" id="UP000006575"/>
    </source>
</evidence>
<keyword evidence="2 4" id="KW-0238">DNA-binding</keyword>
<dbReference type="PRINTS" id="PR00455">
    <property type="entry name" value="HTHTETR"/>
</dbReference>